<name>A0A2S6CEU3_9PEZI</name>
<keyword evidence="2" id="KW-1185">Reference proteome</keyword>
<reference evidence="2" key="1">
    <citation type="journal article" date="2017" name="bioRxiv">
        <title>Conservation of a gene cluster reveals novel cercosporin biosynthetic mechanisms and extends production to the genus Colletotrichum.</title>
        <authorList>
            <person name="de Jonge R."/>
            <person name="Ebert M.K."/>
            <person name="Huitt-Roehl C.R."/>
            <person name="Pal P."/>
            <person name="Suttle J.C."/>
            <person name="Spanner R.E."/>
            <person name="Neubauer J.D."/>
            <person name="Jurick W.M.II."/>
            <person name="Stott K.A."/>
            <person name="Secor G.A."/>
            <person name="Thomma B.P.H.J."/>
            <person name="Van de Peer Y."/>
            <person name="Townsend C.A."/>
            <person name="Bolton M.D."/>
        </authorList>
    </citation>
    <scope>NUCLEOTIDE SEQUENCE [LARGE SCALE GENOMIC DNA]</scope>
    <source>
        <strain evidence="2">CBS538.71</strain>
    </source>
</reference>
<dbReference type="Proteomes" id="UP000237631">
    <property type="component" value="Unassembled WGS sequence"/>
</dbReference>
<evidence type="ECO:0000313" key="1">
    <source>
        <dbReference type="EMBL" id="PPJ58255.1"/>
    </source>
</evidence>
<proteinExistence type="predicted"/>
<comment type="caution">
    <text evidence="1">The sequence shown here is derived from an EMBL/GenBank/DDBJ whole genome shotgun (WGS) entry which is preliminary data.</text>
</comment>
<dbReference type="AlphaFoldDB" id="A0A2S6CEU3"/>
<accession>A0A2S6CEU3</accession>
<evidence type="ECO:0000313" key="2">
    <source>
        <dbReference type="Proteomes" id="UP000237631"/>
    </source>
</evidence>
<dbReference type="OrthoDB" id="3625901at2759"/>
<protein>
    <submittedName>
        <fullName evidence="1">Uncharacterized protein</fullName>
    </submittedName>
</protein>
<dbReference type="EMBL" id="PNEN01000468">
    <property type="protein sequence ID" value="PPJ58255.1"/>
    <property type="molecule type" value="Genomic_DNA"/>
</dbReference>
<gene>
    <name evidence="1" type="ORF">CBER1_08252</name>
</gene>
<sequence length="131" mass="14403">MNYDTDLAPITGQTFAREQILANAVALYPHLVKEVANVRHVSSGQVEPREVFQILATHGSSGWSAVLVYGVAKIKGVLAKGDTVWDLPSALDRLLKATGDMLSMRYHDELHISQRSATNATSYATFNKEFL</sequence>
<organism evidence="1 2">
    <name type="scientific">Cercospora berteroae</name>
    <dbReference type="NCBI Taxonomy" id="357750"/>
    <lineage>
        <taxon>Eukaryota</taxon>
        <taxon>Fungi</taxon>
        <taxon>Dikarya</taxon>
        <taxon>Ascomycota</taxon>
        <taxon>Pezizomycotina</taxon>
        <taxon>Dothideomycetes</taxon>
        <taxon>Dothideomycetidae</taxon>
        <taxon>Mycosphaerellales</taxon>
        <taxon>Mycosphaerellaceae</taxon>
        <taxon>Cercospora</taxon>
    </lineage>
</organism>